<evidence type="ECO:0000256" key="5">
    <source>
        <dbReference type="SAM" id="Phobius"/>
    </source>
</evidence>
<evidence type="ECO:0000256" key="4">
    <source>
        <dbReference type="ARBA" id="ARBA00023136"/>
    </source>
</evidence>
<dbReference type="InterPro" id="IPR023352">
    <property type="entry name" value="MAPEG-like_dom_sf"/>
</dbReference>
<keyword evidence="2 5" id="KW-0812">Transmembrane</keyword>
<dbReference type="PANTHER" id="PTHR35371:SF1">
    <property type="entry name" value="BLR7753 PROTEIN"/>
    <property type="match status" value="1"/>
</dbReference>
<name>A0ABT3ZJ69_9BURK</name>
<dbReference type="EMBL" id="JAPMXC010000001">
    <property type="protein sequence ID" value="MCY0386551.1"/>
    <property type="molecule type" value="Genomic_DNA"/>
</dbReference>
<evidence type="ECO:0000313" key="7">
    <source>
        <dbReference type="Proteomes" id="UP001082899"/>
    </source>
</evidence>
<dbReference type="Pfam" id="PF01124">
    <property type="entry name" value="MAPEG"/>
    <property type="match status" value="1"/>
</dbReference>
<gene>
    <name evidence="6" type="ORF">OVY01_04725</name>
</gene>
<proteinExistence type="predicted"/>
<evidence type="ECO:0000313" key="6">
    <source>
        <dbReference type="EMBL" id="MCY0386551.1"/>
    </source>
</evidence>
<sequence>MTIELKLLAWTLILAIVQIFLPSMLRNRETGTAYNAGPRDEPGPPVGVLTGRMMRAKSNLYETLPLFIAAILTAHIAGREGSLTHIGAWLYLIARVIYVPLYAAGIPYIRSMVWLVSLLGVVLAIAALF</sequence>
<evidence type="ECO:0000256" key="1">
    <source>
        <dbReference type="ARBA" id="ARBA00004370"/>
    </source>
</evidence>
<comment type="subcellular location">
    <subcellularLocation>
        <location evidence="1">Membrane</location>
    </subcellularLocation>
</comment>
<feature type="transmembrane region" description="Helical" evidence="5">
    <location>
        <begin position="89"/>
        <end position="106"/>
    </location>
</feature>
<protein>
    <submittedName>
        <fullName evidence="6">MAPEG family protein</fullName>
    </submittedName>
</protein>
<dbReference type="Proteomes" id="UP001082899">
    <property type="component" value="Unassembled WGS sequence"/>
</dbReference>
<dbReference type="InterPro" id="IPR001129">
    <property type="entry name" value="Membr-assoc_MAPEG"/>
</dbReference>
<comment type="caution">
    <text evidence="6">The sequence shown here is derived from an EMBL/GenBank/DDBJ whole genome shotgun (WGS) entry which is preliminary data.</text>
</comment>
<dbReference type="Gene3D" id="1.20.120.550">
    <property type="entry name" value="Membrane associated eicosanoid/glutathione metabolism-like domain"/>
    <property type="match status" value="1"/>
</dbReference>
<keyword evidence="3 5" id="KW-1133">Transmembrane helix</keyword>
<evidence type="ECO:0000256" key="2">
    <source>
        <dbReference type="ARBA" id="ARBA00022692"/>
    </source>
</evidence>
<dbReference type="SUPFAM" id="SSF161084">
    <property type="entry name" value="MAPEG domain-like"/>
    <property type="match status" value="1"/>
</dbReference>
<reference evidence="6" key="1">
    <citation type="submission" date="2022-11" db="EMBL/GenBank/DDBJ databases">
        <title>Robbsia betulipollinis sp. nov., isolated from pollen of birch (Betula pendula).</title>
        <authorList>
            <person name="Shi H."/>
            <person name="Ambika Manirajan B."/>
            <person name="Ratering S."/>
            <person name="Geissler-Plaum R."/>
            <person name="Schnell S."/>
        </authorList>
    </citation>
    <scope>NUCLEOTIDE SEQUENCE</scope>
    <source>
        <strain evidence="6">Bb-Pol-6</strain>
    </source>
</reference>
<organism evidence="6 7">
    <name type="scientific">Robbsia betulipollinis</name>
    <dbReference type="NCBI Taxonomy" id="2981849"/>
    <lineage>
        <taxon>Bacteria</taxon>
        <taxon>Pseudomonadati</taxon>
        <taxon>Pseudomonadota</taxon>
        <taxon>Betaproteobacteria</taxon>
        <taxon>Burkholderiales</taxon>
        <taxon>Burkholderiaceae</taxon>
        <taxon>Robbsia</taxon>
    </lineage>
</organism>
<feature type="transmembrane region" description="Helical" evidence="5">
    <location>
        <begin position="112"/>
        <end position="128"/>
    </location>
</feature>
<keyword evidence="7" id="KW-1185">Reference proteome</keyword>
<feature type="transmembrane region" description="Helical" evidence="5">
    <location>
        <begin position="60"/>
        <end position="77"/>
    </location>
</feature>
<dbReference type="PANTHER" id="PTHR35371">
    <property type="entry name" value="INNER MEMBRANE PROTEIN"/>
    <property type="match status" value="1"/>
</dbReference>
<keyword evidence="4 5" id="KW-0472">Membrane</keyword>
<dbReference type="RefSeq" id="WP_267846031.1">
    <property type="nucleotide sequence ID" value="NZ_JAPMXC010000001.1"/>
</dbReference>
<accession>A0ABT3ZJ69</accession>
<evidence type="ECO:0000256" key="3">
    <source>
        <dbReference type="ARBA" id="ARBA00022989"/>
    </source>
</evidence>
<feature type="transmembrane region" description="Helical" evidence="5">
    <location>
        <begin position="7"/>
        <end position="25"/>
    </location>
</feature>